<evidence type="ECO:0000313" key="1">
    <source>
        <dbReference type="EMBL" id="CBA05394.1"/>
    </source>
</evidence>
<dbReference type="AlphaFoldDB" id="C6SBW9"/>
<proteinExistence type="predicted"/>
<reference evidence="1" key="1">
    <citation type="journal article" date="2008" name="Proc. Natl. Acad. Sci. U.S.A.">
        <title>Whole-genome comparison of disease and carriage strains provides insights into virulence evolution in Neisseria meningitidis.</title>
        <authorList>
            <person name="Schoen C."/>
            <person name="Blom J."/>
            <person name="Claus H."/>
            <person name="Schramm-Glueck A."/>
            <person name="Brandt P."/>
            <person name="Mueller T."/>
            <person name="Goesmann A."/>
            <person name="Joseph B."/>
            <person name="Konietzny S."/>
            <person name="Kurzai O."/>
            <person name="Schmitt C."/>
            <person name="Friedrich T."/>
            <person name="Linke B."/>
            <person name="Vogel U."/>
            <person name="Frosch M."/>
        </authorList>
    </citation>
    <scope>NUCLEOTIDE SEQUENCE</scope>
    <source>
        <strain evidence="1">Alpha153</strain>
    </source>
</reference>
<dbReference type="EMBL" id="AM889137">
    <property type="protein sequence ID" value="CBA05394.1"/>
    <property type="molecule type" value="Genomic_DNA"/>
</dbReference>
<sequence>MNIRKSRLRDSACTNACFRAIAPYLRNNAV</sequence>
<name>C6SBW9_NEIME</name>
<accession>C6SBW9</accession>
<gene>
    <name evidence="1" type="ORF">NME_0783</name>
</gene>
<protein>
    <submittedName>
        <fullName evidence="1">Uncharacterized protein</fullName>
    </submittedName>
</protein>
<organism evidence="1">
    <name type="scientific">Neisseria meningitidis alpha153</name>
    <dbReference type="NCBI Taxonomy" id="663926"/>
    <lineage>
        <taxon>Bacteria</taxon>
        <taxon>Pseudomonadati</taxon>
        <taxon>Pseudomonadota</taxon>
        <taxon>Betaproteobacteria</taxon>
        <taxon>Neisseriales</taxon>
        <taxon>Neisseriaceae</taxon>
        <taxon>Neisseria</taxon>
    </lineage>
</organism>